<dbReference type="NCBIfam" id="NF004133">
    <property type="entry name" value="PRK05618.2-4"/>
    <property type="match status" value="1"/>
</dbReference>
<comment type="similarity">
    <text evidence="5">Belongs to the bacterial ribosomal protein bL25 family. CTC subfamily.</text>
</comment>
<evidence type="ECO:0000256" key="6">
    <source>
        <dbReference type="SAM" id="MobiDB-lite"/>
    </source>
</evidence>
<dbReference type="InterPro" id="IPR020056">
    <property type="entry name" value="Rbsml_bL25/Gln-tRNA_synth_N"/>
</dbReference>
<evidence type="ECO:0000256" key="1">
    <source>
        <dbReference type="ARBA" id="ARBA00022730"/>
    </source>
</evidence>
<dbReference type="InterPro" id="IPR001021">
    <property type="entry name" value="Ribosomal_bL25_long"/>
</dbReference>
<gene>
    <name evidence="5" type="primary">rplY</name>
    <name evidence="5" type="synonym">ctc</name>
    <name evidence="9" type="ORF">J2S00_003462</name>
</gene>
<dbReference type="SUPFAM" id="SSF50715">
    <property type="entry name" value="Ribosomal protein L25-like"/>
    <property type="match status" value="1"/>
</dbReference>
<evidence type="ECO:0000259" key="8">
    <source>
        <dbReference type="Pfam" id="PF14693"/>
    </source>
</evidence>
<evidence type="ECO:0000256" key="5">
    <source>
        <dbReference type="HAMAP-Rule" id="MF_01334"/>
    </source>
</evidence>
<proteinExistence type="inferred from homology"/>
<dbReference type="Pfam" id="PF01386">
    <property type="entry name" value="Ribosomal_L25p"/>
    <property type="match status" value="1"/>
</dbReference>
<dbReference type="EMBL" id="JAUSUQ010000016">
    <property type="protein sequence ID" value="MDQ0340638.1"/>
    <property type="molecule type" value="Genomic_DNA"/>
</dbReference>
<dbReference type="CDD" id="cd00495">
    <property type="entry name" value="Ribosomal_L25_TL5_CTC"/>
    <property type="match status" value="1"/>
</dbReference>
<dbReference type="Gene3D" id="2.40.240.10">
    <property type="entry name" value="Ribosomal Protein L25, Chain P"/>
    <property type="match status" value="1"/>
</dbReference>
<protein>
    <recommendedName>
        <fullName evidence="5">Large ribosomal subunit protein bL25</fullName>
    </recommendedName>
    <alternativeName>
        <fullName evidence="5">General stress protein CTC</fullName>
    </alternativeName>
</protein>
<evidence type="ECO:0000256" key="2">
    <source>
        <dbReference type="ARBA" id="ARBA00022884"/>
    </source>
</evidence>
<sequence length="208" mass="22853">MLTLRVDERQDLRKSVRRKLRQSGKIPGVVYGKTIGSKPIQVPETELVQLLKKHGKNAVIRLELDGAKPTVMMGELQVDPLKDDLLHVDFFEIKMDEEMTVSVPVEIVGESAAEKKGGVLQKQYQEIEVKCLPQNVPESIQVDAGGLDIGDSITVGDLQLDEGVAVVLEPDTVLVSVAAPTPEQGPVDKNTDNEEPPELVERQEDAEE</sequence>
<feature type="domain" description="Large ribosomal subunit protein bL25 beta" evidence="8">
    <location>
        <begin position="98"/>
        <end position="180"/>
    </location>
</feature>
<dbReference type="InterPro" id="IPR020930">
    <property type="entry name" value="Ribosomal_uL5_bac-type"/>
</dbReference>
<evidence type="ECO:0000313" key="10">
    <source>
        <dbReference type="Proteomes" id="UP001232445"/>
    </source>
</evidence>
<comment type="subunit">
    <text evidence="5">Part of the 50S ribosomal subunit; part of the 5S rRNA/L5/L18/L25 subcomplex. Contacts the 5S rRNA. Binds to the 5S rRNA independently of L5 and L18.</text>
</comment>
<dbReference type="InterPro" id="IPR011035">
    <property type="entry name" value="Ribosomal_bL25/Gln-tRNA_synth"/>
</dbReference>
<reference evidence="9 10" key="1">
    <citation type="submission" date="2023-07" db="EMBL/GenBank/DDBJ databases">
        <title>Genomic Encyclopedia of Type Strains, Phase IV (KMG-IV): sequencing the most valuable type-strain genomes for metagenomic binning, comparative biology and taxonomic classification.</title>
        <authorList>
            <person name="Goeker M."/>
        </authorList>
    </citation>
    <scope>NUCLEOTIDE SEQUENCE [LARGE SCALE GENOMIC DNA]</scope>
    <source>
        <strain evidence="9 10">DSM 17740</strain>
    </source>
</reference>
<evidence type="ECO:0000256" key="4">
    <source>
        <dbReference type="ARBA" id="ARBA00023274"/>
    </source>
</evidence>
<feature type="compositionally biased region" description="Basic and acidic residues" evidence="6">
    <location>
        <begin position="199"/>
        <end position="208"/>
    </location>
</feature>
<organism evidence="9 10">
    <name type="scientific">Caldalkalibacillus uzonensis</name>
    <dbReference type="NCBI Taxonomy" id="353224"/>
    <lineage>
        <taxon>Bacteria</taxon>
        <taxon>Bacillati</taxon>
        <taxon>Bacillota</taxon>
        <taxon>Bacilli</taxon>
        <taxon>Bacillales</taxon>
        <taxon>Bacillaceae</taxon>
        <taxon>Caldalkalibacillus</taxon>
    </lineage>
</organism>
<comment type="caution">
    <text evidence="9">The sequence shown here is derived from an EMBL/GenBank/DDBJ whole genome shotgun (WGS) entry which is preliminary data.</text>
</comment>
<name>A0ABU0CWZ9_9BACI</name>
<comment type="function">
    <text evidence="5">This is one of the proteins that binds to the 5S RNA in the ribosome where it forms part of the central protuberance.</text>
</comment>
<feature type="domain" description="Large ribosomal subunit protein bL25 L25" evidence="7">
    <location>
        <begin position="4"/>
        <end position="90"/>
    </location>
</feature>
<dbReference type="HAMAP" id="MF_01334">
    <property type="entry name" value="Ribosomal_bL25_CTC"/>
    <property type="match status" value="1"/>
</dbReference>
<dbReference type="Gene3D" id="2.170.120.20">
    <property type="entry name" value="Ribosomal protein L25, beta domain"/>
    <property type="match status" value="1"/>
</dbReference>
<dbReference type="PANTHER" id="PTHR33284">
    <property type="entry name" value="RIBOSOMAL PROTEIN L25/GLN-TRNA SYNTHETASE, ANTI-CODON-BINDING DOMAIN-CONTAINING PROTEIN"/>
    <property type="match status" value="1"/>
</dbReference>
<evidence type="ECO:0000313" key="9">
    <source>
        <dbReference type="EMBL" id="MDQ0340638.1"/>
    </source>
</evidence>
<dbReference type="Pfam" id="PF14693">
    <property type="entry name" value="Ribosomal_TL5_C"/>
    <property type="match status" value="1"/>
</dbReference>
<evidence type="ECO:0000259" key="7">
    <source>
        <dbReference type="Pfam" id="PF01386"/>
    </source>
</evidence>
<keyword evidence="10" id="KW-1185">Reference proteome</keyword>
<feature type="region of interest" description="Disordered" evidence="6">
    <location>
        <begin position="177"/>
        <end position="208"/>
    </location>
</feature>
<dbReference type="Proteomes" id="UP001232445">
    <property type="component" value="Unassembled WGS sequence"/>
</dbReference>
<accession>A0ABU0CWZ9</accession>
<evidence type="ECO:0000256" key="3">
    <source>
        <dbReference type="ARBA" id="ARBA00022980"/>
    </source>
</evidence>
<keyword evidence="3 5" id="KW-0689">Ribosomal protein</keyword>
<keyword evidence="4 5" id="KW-0687">Ribonucleoprotein</keyword>
<keyword evidence="1 5" id="KW-0699">rRNA-binding</keyword>
<dbReference type="GO" id="GO:0005840">
    <property type="term" value="C:ribosome"/>
    <property type="evidence" value="ECO:0007669"/>
    <property type="project" value="UniProtKB-KW"/>
</dbReference>
<keyword evidence="2 5" id="KW-0694">RNA-binding</keyword>
<dbReference type="InterPro" id="IPR037121">
    <property type="entry name" value="Ribosomal_bL25_C"/>
</dbReference>
<dbReference type="InterPro" id="IPR020057">
    <property type="entry name" value="Ribosomal_bL25_b-dom"/>
</dbReference>
<dbReference type="PANTHER" id="PTHR33284:SF1">
    <property type="entry name" value="RIBOSOMAL PROTEIN L25_GLN-TRNA SYNTHETASE, ANTI-CODON-BINDING DOMAIN-CONTAINING PROTEIN"/>
    <property type="match status" value="1"/>
</dbReference>
<dbReference type="NCBIfam" id="TIGR00731">
    <property type="entry name" value="bL25_bact_ctc"/>
    <property type="match status" value="1"/>
</dbReference>
<dbReference type="InterPro" id="IPR029751">
    <property type="entry name" value="Ribosomal_L25_dom"/>
</dbReference>